<gene>
    <name evidence="11" type="primary">LOC116300330</name>
</gene>
<dbReference type="InterPro" id="IPR024079">
    <property type="entry name" value="MetalloPept_cat_dom_sf"/>
</dbReference>
<dbReference type="PRINTS" id="PR00786">
    <property type="entry name" value="NEPRILYSIN"/>
</dbReference>
<evidence type="ECO:0000259" key="9">
    <source>
        <dbReference type="Pfam" id="PF05649"/>
    </source>
</evidence>
<keyword evidence="5" id="KW-0378">Hydrolase</keyword>
<name>A0A6P8IF00_ACTTE</name>
<dbReference type="GO" id="GO:0004222">
    <property type="term" value="F:metalloendopeptidase activity"/>
    <property type="evidence" value="ECO:0007669"/>
    <property type="project" value="InterPro"/>
</dbReference>
<proteinExistence type="inferred from homology"/>
<reference evidence="11" key="1">
    <citation type="submission" date="2025-08" db="UniProtKB">
        <authorList>
            <consortium name="RefSeq"/>
        </authorList>
    </citation>
    <scope>IDENTIFICATION</scope>
</reference>
<evidence type="ECO:0000313" key="10">
    <source>
        <dbReference type="Proteomes" id="UP000515163"/>
    </source>
</evidence>
<keyword evidence="7" id="KW-0482">Metalloprotease</keyword>
<evidence type="ECO:0000256" key="7">
    <source>
        <dbReference type="ARBA" id="ARBA00023049"/>
    </source>
</evidence>
<dbReference type="PANTHER" id="PTHR11733">
    <property type="entry name" value="ZINC METALLOPROTEASE FAMILY M13 NEPRILYSIN-RELATED"/>
    <property type="match status" value="1"/>
</dbReference>
<organism evidence="10 11">
    <name type="scientific">Actinia tenebrosa</name>
    <name type="common">Australian red waratah sea anemone</name>
    <dbReference type="NCBI Taxonomy" id="6105"/>
    <lineage>
        <taxon>Eukaryota</taxon>
        <taxon>Metazoa</taxon>
        <taxon>Cnidaria</taxon>
        <taxon>Anthozoa</taxon>
        <taxon>Hexacorallia</taxon>
        <taxon>Actiniaria</taxon>
        <taxon>Actiniidae</taxon>
        <taxon>Actinia</taxon>
    </lineage>
</organism>
<evidence type="ECO:0000256" key="6">
    <source>
        <dbReference type="ARBA" id="ARBA00022833"/>
    </source>
</evidence>
<feature type="domain" description="Peptidase M13 N-terminal" evidence="9">
    <location>
        <begin position="98"/>
        <end position="462"/>
    </location>
</feature>
<feature type="non-terminal residue" evidence="11">
    <location>
        <position position="654"/>
    </location>
</feature>
<dbReference type="KEGG" id="aten:116300330"/>
<evidence type="ECO:0000256" key="4">
    <source>
        <dbReference type="ARBA" id="ARBA00022723"/>
    </source>
</evidence>
<dbReference type="GO" id="GO:0005886">
    <property type="term" value="C:plasma membrane"/>
    <property type="evidence" value="ECO:0007669"/>
    <property type="project" value="TreeGrafter"/>
</dbReference>
<accession>A0A6P8IF00</accession>
<sequence length="654" mass="75272">MGRMMNAGSGVRQENKRWSLIHGPRFLAVLLVISMIRVASTQDEMRSNLDQGLNKIRTPGYAKTTSKTNTQSNRVCNTTECIEAAIQINSSMNLAVDPCDDFYEYACGRWPTNNIRPPGFSRYSIYDIAELKSENYKRNKLEGKQIQVNGASNEVQQMPSVLYASCMNLTAIENLDDEPLRERIRELGGWDMSGDWDEAKWDFYETILLMHKKQNEAGPVFSLGVLSFGTNKTSWIYQAGPSLEKEQYLNLSSKKIKAHRELIIDVVTLLGGNVNTTAKKADEIIRLEAQLANVSLTDAEYTPLLKNNRTLEQLQVEIHEFNWTDYMNNMFAPITIPNSEVIGLPTPSYLKKAMKIIQETPKSVLANYMVWYVIRKEISGLSKRFKDLWVKYEKETKGTTSEQDRFRKCIDSTFNSFNDVISAAYIQEYHDRLKSQRTMVSYWTVIQYILHRVQDLRWFISPLKANAAYHILKHSITFTAVILQPPFLYPNKFLRSYNLGKFGLIAGHEVMHGFGSSGRFYDKDGQKRNWWTNNSLQEFSKRSKCYEKQYSEYKIKGKWPINGKNTAEENVADSGGLKIALKAYYNWVERNPSETWRLQGLNHTNEQLFYIGFAQKFCFSATDEHRYDETVSSLYADAKFRVTGSLANSCEFAN</sequence>
<dbReference type="InParanoid" id="A0A6P8IF00"/>
<keyword evidence="4" id="KW-0479">Metal-binding</keyword>
<keyword evidence="3" id="KW-0645">Protease</keyword>
<comment type="similarity">
    <text evidence="2">Belongs to the peptidase M13 family.</text>
</comment>
<dbReference type="Pfam" id="PF05649">
    <property type="entry name" value="Peptidase_M13_N"/>
    <property type="match status" value="1"/>
</dbReference>
<dbReference type="Pfam" id="PF01431">
    <property type="entry name" value="Peptidase_M13"/>
    <property type="match status" value="1"/>
</dbReference>
<dbReference type="InterPro" id="IPR018497">
    <property type="entry name" value="Peptidase_M13_C"/>
</dbReference>
<dbReference type="OrthoDB" id="6475849at2759"/>
<dbReference type="GeneID" id="116300330"/>
<dbReference type="PANTHER" id="PTHR11733:SF167">
    <property type="entry name" value="FI17812P1-RELATED"/>
    <property type="match status" value="1"/>
</dbReference>
<dbReference type="Proteomes" id="UP000515163">
    <property type="component" value="Unplaced"/>
</dbReference>
<evidence type="ECO:0000256" key="5">
    <source>
        <dbReference type="ARBA" id="ARBA00022801"/>
    </source>
</evidence>
<comment type="cofactor">
    <cofactor evidence="1">
        <name>Zn(2+)</name>
        <dbReference type="ChEBI" id="CHEBI:29105"/>
    </cofactor>
</comment>
<evidence type="ECO:0000259" key="8">
    <source>
        <dbReference type="Pfam" id="PF01431"/>
    </source>
</evidence>
<dbReference type="GO" id="GO:0046872">
    <property type="term" value="F:metal ion binding"/>
    <property type="evidence" value="ECO:0007669"/>
    <property type="project" value="UniProtKB-KW"/>
</dbReference>
<keyword evidence="6" id="KW-0862">Zinc</keyword>
<protein>
    <submittedName>
        <fullName evidence="11">Endothelin-converting enzyme 1-like</fullName>
    </submittedName>
</protein>
<dbReference type="InterPro" id="IPR000718">
    <property type="entry name" value="Peptidase_M13"/>
</dbReference>
<dbReference type="Gene3D" id="3.40.390.10">
    <property type="entry name" value="Collagenase (Catalytic Domain)"/>
    <property type="match status" value="2"/>
</dbReference>
<evidence type="ECO:0000256" key="3">
    <source>
        <dbReference type="ARBA" id="ARBA00022670"/>
    </source>
</evidence>
<dbReference type="PROSITE" id="PS51885">
    <property type="entry name" value="NEPRILYSIN"/>
    <property type="match status" value="1"/>
</dbReference>
<keyword evidence="10" id="KW-1185">Reference proteome</keyword>
<evidence type="ECO:0000256" key="2">
    <source>
        <dbReference type="ARBA" id="ARBA00007357"/>
    </source>
</evidence>
<evidence type="ECO:0000256" key="1">
    <source>
        <dbReference type="ARBA" id="ARBA00001947"/>
    </source>
</evidence>
<dbReference type="AlphaFoldDB" id="A0A6P8IF00"/>
<dbReference type="InterPro" id="IPR008753">
    <property type="entry name" value="Peptidase_M13_N"/>
</dbReference>
<dbReference type="RefSeq" id="XP_031565040.1">
    <property type="nucleotide sequence ID" value="XM_031709180.1"/>
</dbReference>
<dbReference type="SUPFAM" id="SSF55486">
    <property type="entry name" value="Metalloproteases ('zincins'), catalytic domain"/>
    <property type="match status" value="1"/>
</dbReference>
<evidence type="ECO:0000313" key="11">
    <source>
        <dbReference type="RefSeq" id="XP_031565040.1"/>
    </source>
</evidence>
<feature type="domain" description="Peptidase M13 C-terminal" evidence="8">
    <location>
        <begin position="466"/>
        <end position="653"/>
    </location>
</feature>
<dbReference type="GO" id="GO:0016485">
    <property type="term" value="P:protein processing"/>
    <property type="evidence" value="ECO:0007669"/>
    <property type="project" value="TreeGrafter"/>
</dbReference>
<dbReference type="CDD" id="cd08662">
    <property type="entry name" value="M13"/>
    <property type="match status" value="1"/>
</dbReference>